<sequence length="230" mass="25198">MLPVGDPVPDWQARPWPSGATLRGRTAVLEPLHARHVEDLTAAWAGTDDAHWTYLPMERPDGRAAVGDVVAAMVEDPGTVAYAVIVSGRACGVLSLMRIDPDHGVVEVGAVVFGTPLVRTIASTEAHRLVLGHVFDDLGYRRVEWKCDALNAPSRAAALRLGYTFEGVFRQAVVTKGRNRDTAWFSVVDVEWPRVRARLDAWLDPANVDAAGRQRRPLGEMPRTLAEPRP</sequence>
<dbReference type="EMBL" id="BAABGM010000003">
    <property type="protein sequence ID" value="GAA4399412.1"/>
    <property type="molecule type" value="Genomic_DNA"/>
</dbReference>
<protein>
    <submittedName>
        <fullName evidence="2">GNAT family protein</fullName>
    </submittedName>
</protein>
<dbReference type="InterPro" id="IPR051908">
    <property type="entry name" value="Ribosomal_N-acetyltransferase"/>
</dbReference>
<dbReference type="Proteomes" id="UP001500945">
    <property type="component" value="Unassembled WGS sequence"/>
</dbReference>
<evidence type="ECO:0000313" key="2">
    <source>
        <dbReference type="EMBL" id="GAA4399412.1"/>
    </source>
</evidence>
<dbReference type="InterPro" id="IPR000182">
    <property type="entry name" value="GNAT_dom"/>
</dbReference>
<name>A0ABP8K2P6_9MICO</name>
<gene>
    <name evidence="2" type="ORF">GCM10023168_06700</name>
</gene>
<accession>A0ABP8K2P6</accession>
<feature type="domain" description="N-acetyltransferase" evidence="1">
    <location>
        <begin position="28"/>
        <end position="164"/>
    </location>
</feature>
<organism evidence="2 3">
    <name type="scientific">Fodinibacter luteus</name>
    <dbReference type="NCBI Taxonomy" id="552064"/>
    <lineage>
        <taxon>Bacteria</taxon>
        <taxon>Bacillati</taxon>
        <taxon>Actinomycetota</taxon>
        <taxon>Actinomycetes</taxon>
        <taxon>Micrococcales</taxon>
        <taxon>Intrasporangiaceae</taxon>
        <taxon>Fodinibacter (ex Wang et al. 2009)</taxon>
    </lineage>
</organism>
<comment type="caution">
    <text evidence="2">The sequence shown here is derived from an EMBL/GenBank/DDBJ whole genome shotgun (WGS) entry which is preliminary data.</text>
</comment>
<dbReference type="SUPFAM" id="SSF55729">
    <property type="entry name" value="Acyl-CoA N-acyltransferases (Nat)"/>
    <property type="match status" value="1"/>
</dbReference>
<keyword evidence="3" id="KW-1185">Reference proteome</keyword>
<proteinExistence type="predicted"/>
<dbReference type="PANTHER" id="PTHR43441:SF2">
    <property type="entry name" value="FAMILY ACETYLTRANSFERASE, PUTATIVE (AFU_ORTHOLOGUE AFUA_7G00850)-RELATED"/>
    <property type="match status" value="1"/>
</dbReference>
<evidence type="ECO:0000259" key="1">
    <source>
        <dbReference type="Pfam" id="PF13302"/>
    </source>
</evidence>
<dbReference type="Gene3D" id="3.40.630.30">
    <property type="match status" value="1"/>
</dbReference>
<reference evidence="3" key="1">
    <citation type="journal article" date="2019" name="Int. J. Syst. Evol. Microbiol.">
        <title>The Global Catalogue of Microorganisms (GCM) 10K type strain sequencing project: providing services to taxonomists for standard genome sequencing and annotation.</title>
        <authorList>
            <consortium name="The Broad Institute Genomics Platform"/>
            <consortium name="The Broad Institute Genome Sequencing Center for Infectious Disease"/>
            <person name="Wu L."/>
            <person name="Ma J."/>
        </authorList>
    </citation>
    <scope>NUCLEOTIDE SEQUENCE [LARGE SCALE GENOMIC DNA]</scope>
    <source>
        <strain evidence="3">JCM 17809</strain>
    </source>
</reference>
<dbReference type="Pfam" id="PF13302">
    <property type="entry name" value="Acetyltransf_3"/>
    <property type="match status" value="1"/>
</dbReference>
<evidence type="ECO:0000313" key="3">
    <source>
        <dbReference type="Proteomes" id="UP001500945"/>
    </source>
</evidence>
<dbReference type="PANTHER" id="PTHR43441">
    <property type="entry name" value="RIBOSOMAL-PROTEIN-SERINE ACETYLTRANSFERASE"/>
    <property type="match status" value="1"/>
</dbReference>
<dbReference type="InterPro" id="IPR016181">
    <property type="entry name" value="Acyl_CoA_acyltransferase"/>
</dbReference>